<gene>
    <name evidence="7" type="ORF">CCY01nite_23750</name>
</gene>
<dbReference type="GO" id="GO:0017004">
    <property type="term" value="P:cytochrome complex assembly"/>
    <property type="evidence" value="ECO:0007669"/>
    <property type="project" value="UniProtKB-KW"/>
</dbReference>
<organism evidence="7 8">
    <name type="scientific">Chitinophaga cymbidii</name>
    <dbReference type="NCBI Taxonomy" id="1096750"/>
    <lineage>
        <taxon>Bacteria</taxon>
        <taxon>Pseudomonadati</taxon>
        <taxon>Bacteroidota</taxon>
        <taxon>Chitinophagia</taxon>
        <taxon>Chitinophagales</taxon>
        <taxon>Chitinophagaceae</taxon>
        <taxon>Chitinophaga</taxon>
    </lineage>
</organism>
<dbReference type="PANTHER" id="PTHR42852">
    <property type="entry name" value="THIOL:DISULFIDE INTERCHANGE PROTEIN DSBE"/>
    <property type="match status" value="1"/>
</dbReference>
<proteinExistence type="predicted"/>
<keyword evidence="4" id="KW-0676">Redox-active center</keyword>
<dbReference type="EMBL" id="BKAU01000002">
    <property type="protein sequence ID" value="GEP96115.1"/>
    <property type="molecule type" value="Genomic_DNA"/>
</dbReference>
<dbReference type="AlphaFoldDB" id="A0A512RKB9"/>
<keyword evidence="5" id="KW-0732">Signal</keyword>
<evidence type="ECO:0000256" key="1">
    <source>
        <dbReference type="ARBA" id="ARBA00004196"/>
    </source>
</evidence>
<dbReference type="GO" id="GO:0030313">
    <property type="term" value="C:cell envelope"/>
    <property type="evidence" value="ECO:0007669"/>
    <property type="project" value="UniProtKB-SubCell"/>
</dbReference>
<comment type="caution">
    <text evidence="7">The sequence shown here is derived from an EMBL/GenBank/DDBJ whole genome shotgun (WGS) entry which is preliminary data.</text>
</comment>
<protein>
    <submittedName>
        <fullName evidence="7">Thiol:disulfide interchange protein</fullName>
    </submittedName>
</protein>
<dbReference type="Gene3D" id="3.40.30.10">
    <property type="entry name" value="Glutaredoxin"/>
    <property type="match status" value="1"/>
</dbReference>
<dbReference type="OrthoDB" id="750178at2"/>
<evidence type="ECO:0000259" key="6">
    <source>
        <dbReference type="PROSITE" id="PS51352"/>
    </source>
</evidence>
<sequence length="352" mass="39294">MMNIIKTSTLAVALMSSTALFAQETPFTIEGKIEGLEAPAKVFLYYSEGKNYIRDSVEVRNGSFTFQGKIKEPVYATIVQKKGRDVQAFYLEAGVISIRGASLATATIMGGETNRYYQQLKEALEPWNEKQKTLTREERAAQEESLETEKKAILAAFVQSHPNTVVSLRAIGDYGGFFPEVTDVEPLYNQLSEKVKQSDQGRGYAATIAKMKRTAIGQIAPVFGKNDPSGKSLQLTDFRGKYVLVDFWASWCKPCRAENPHVVKAYNKYKSKNFEILGVTLDTERQRDAWLKAVADDGLTWPQVIDGGEEKAADLYNVQAIPQNFLLDPQGKIIAKNLRGDELENKLAEILK</sequence>
<evidence type="ECO:0000313" key="8">
    <source>
        <dbReference type="Proteomes" id="UP000321436"/>
    </source>
</evidence>
<evidence type="ECO:0000313" key="7">
    <source>
        <dbReference type="EMBL" id="GEP96115.1"/>
    </source>
</evidence>
<evidence type="ECO:0000256" key="4">
    <source>
        <dbReference type="ARBA" id="ARBA00023284"/>
    </source>
</evidence>
<dbReference type="PANTHER" id="PTHR42852:SF6">
    <property type="entry name" value="THIOL:DISULFIDE INTERCHANGE PROTEIN DSBE"/>
    <property type="match status" value="1"/>
</dbReference>
<evidence type="ECO:0000256" key="2">
    <source>
        <dbReference type="ARBA" id="ARBA00022748"/>
    </source>
</evidence>
<accession>A0A512RKB9</accession>
<dbReference type="GO" id="GO:0016491">
    <property type="term" value="F:oxidoreductase activity"/>
    <property type="evidence" value="ECO:0007669"/>
    <property type="project" value="InterPro"/>
</dbReference>
<name>A0A512RKB9_9BACT</name>
<dbReference type="InterPro" id="IPR025380">
    <property type="entry name" value="DUF4369"/>
</dbReference>
<dbReference type="CDD" id="cd02966">
    <property type="entry name" value="TlpA_like_family"/>
    <property type="match status" value="1"/>
</dbReference>
<dbReference type="Pfam" id="PF00578">
    <property type="entry name" value="AhpC-TSA"/>
    <property type="match status" value="1"/>
</dbReference>
<dbReference type="InterPro" id="IPR013766">
    <property type="entry name" value="Thioredoxin_domain"/>
</dbReference>
<comment type="subcellular location">
    <subcellularLocation>
        <location evidence="1">Cell envelope</location>
    </subcellularLocation>
</comment>
<dbReference type="GO" id="GO:0016209">
    <property type="term" value="F:antioxidant activity"/>
    <property type="evidence" value="ECO:0007669"/>
    <property type="project" value="InterPro"/>
</dbReference>
<keyword evidence="8" id="KW-1185">Reference proteome</keyword>
<dbReference type="InterPro" id="IPR036249">
    <property type="entry name" value="Thioredoxin-like_sf"/>
</dbReference>
<keyword evidence="3" id="KW-1015">Disulfide bond</keyword>
<dbReference type="SUPFAM" id="SSF52833">
    <property type="entry name" value="Thioredoxin-like"/>
    <property type="match status" value="1"/>
</dbReference>
<evidence type="ECO:0000256" key="3">
    <source>
        <dbReference type="ARBA" id="ARBA00023157"/>
    </source>
</evidence>
<dbReference type="Proteomes" id="UP000321436">
    <property type="component" value="Unassembled WGS sequence"/>
</dbReference>
<feature type="signal peptide" evidence="5">
    <location>
        <begin position="1"/>
        <end position="22"/>
    </location>
</feature>
<dbReference type="InterPro" id="IPR000866">
    <property type="entry name" value="AhpC/TSA"/>
</dbReference>
<evidence type="ECO:0000256" key="5">
    <source>
        <dbReference type="SAM" id="SignalP"/>
    </source>
</evidence>
<keyword evidence="2" id="KW-0201">Cytochrome c-type biogenesis</keyword>
<feature type="chain" id="PRO_5021815330" evidence="5">
    <location>
        <begin position="23"/>
        <end position="352"/>
    </location>
</feature>
<feature type="domain" description="Thioredoxin" evidence="6">
    <location>
        <begin position="214"/>
        <end position="352"/>
    </location>
</feature>
<dbReference type="Pfam" id="PF14289">
    <property type="entry name" value="DUF4369"/>
    <property type="match status" value="1"/>
</dbReference>
<dbReference type="PROSITE" id="PS51352">
    <property type="entry name" value="THIOREDOXIN_2"/>
    <property type="match status" value="1"/>
</dbReference>
<dbReference type="InterPro" id="IPR050553">
    <property type="entry name" value="Thioredoxin_ResA/DsbE_sf"/>
</dbReference>
<reference evidence="7 8" key="1">
    <citation type="submission" date="2019-07" db="EMBL/GenBank/DDBJ databases">
        <title>Whole genome shotgun sequence of Chitinophaga cymbidii NBRC 109752.</title>
        <authorList>
            <person name="Hosoyama A."/>
            <person name="Uohara A."/>
            <person name="Ohji S."/>
            <person name="Ichikawa N."/>
        </authorList>
    </citation>
    <scope>NUCLEOTIDE SEQUENCE [LARGE SCALE GENOMIC DNA]</scope>
    <source>
        <strain evidence="7 8">NBRC 109752</strain>
    </source>
</reference>